<keyword evidence="1" id="KW-0812">Transmembrane</keyword>
<accession>A0ABY5YE09</accession>
<organism evidence="2 3">
    <name type="scientific">Deinococcus rubellus</name>
    <dbReference type="NCBI Taxonomy" id="1889240"/>
    <lineage>
        <taxon>Bacteria</taxon>
        <taxon>Thermotogati</taxon>
        <taxon>Deinococcota</taxon>
        <taxon>Deinococci</taxon>
        <taxon>Deinococcales</taxon>
        <taxon>Deinococcaceae</taxon>
        <taxon>Deinococcus</taxon>
    </lineage>
</organism>
<proteinExistence type="predicted"/>
<evidence type="ECO:0000256" key="1">
    <source>
        <dbReference type="SAM" id="Phobius"/>
    </source>
</evidence>
<keyword evidence="3" id="KW-1185">Reference proteome</keyword>
<evidence type="ECO:0000313" key="3">
    <source>
        <dbReference type="Proteomes" id="UP001060261"/>
    </source>
</evidence>
<name>A0ABY5YE09_9DEIO</name>
<protein>
    <submittedName>
        <fullName evidence="2">Uncharacterized protein</fullName>
    </submittedName>
</protein>
<dbReference type="Proteomes" id="UP001060261">
    <property type="component" value="Chromosome"/>
</dbReference>
<keyword evidence="1" id="KW-1133">Transmembrane helix</keyword>
<gene>
    <name evidence="2" type="ORF">N0D28_11165</name>
</gene>
<feature type="transmembrane region" description="Helical" evidence="1">
    <location>
        <begin position="46"/>
        <end position="66"/>
    </location>
</feature>
<sequence length="74" mass="7952">MPEPRTDITKLKSDVASVDTAASDRLDTIEQTSRIQAARQEGQMNVITYLGGGSPVSLIALILTIFKPTTGQHP</sequence>
<keyword evidence="1" id="KW-0472">Membrane</keyword>
<evidence type="ECO:0000313" key="2">
    <source>
        <dbReference type="EMBL" id="UWX63305.1"/>
    </source>
</evidence>
<dbReference type="EMBL" id="CP104213">
    <property type="protein sequence ID" value="UWX63305.1"/>
    <property type="molecule type" value="Genomic_DNA"/>
</dbReference>
<dbReference type="RefSeq" id="WP_260559595.1">
    <property type="nucleotide sequence ID" value="NZ_BAABEC010000061.1"/>
</dbReference>
<reference evidence="2" key="1">
    <citation type="submission" date="2022-09" db="EMBL/GenBank/DDBJ databases">
        <title>genome sequence of Deinococcus rubellus.</title>
        <authorList>
            <person name="Srinivasan S."/>
        </authorList>
    </citation>
    <scope>NUCLEOTIDE SEQUENCE</scope>
    <source>
        <strain evidence="2">Ant6</strain>
    </source>
</reference>